<organism evidence="11 12">
    <name type="scientific">Bombus vosnesenskii</name>
    <dbReference type="NCBI Taxonomy" id="207650"/>
    <lineage>
        <taxon>Eukaryota</taxon>
        <taxon>Metazoa</taxon>
        <taxon>Ecdysozoa</taxon>
        <taxon>Arthropoda</taxon>
        <taxon>Hexapoda</taxon>
        <taxon>Insecta</taxon>
        <taxon>Pterygota</taxon>
        <taxon>Neoptera</taxon>
        <taxon>Endopterygota</taxon>
        <taxon>Hymenoptera</taxon>
        <taxon>Apocrita</taxon>
        <taxon>Aculeata</taxon>
        <taxon>Apoidea</taxon>
        <taxon>Anthophila</taxon>
        <taxon>Apidae</taxon>
        <taxon>Bombus</taxon>
        <taxon>Pyrobombus</taxon>
    </lineage>
</organism>
<dbReference type="SMART" id="SM01071">
    <property type="entry name" value="CDC37_N"/>
    <property type="match status" value="1"/>
</dbReference>
<dbReference type="CTD" id="11140"/>
<dbReference type="Proteomes" id="UP000504631">
    <property type="component" value="Unplaced"/>
</dbReference>
<evidence type="ECO:0000259" key="10">
    <source>
        <dbReference type="SMART" id="SM01071"/>
    </source>
</evidence>
<dbReference type="GO" id="GO:0019901">
    <property type="term" value="F:protein kinase binding"/>
    <property type="evidence" value="ECO:0007669"/>
    <property type="project" value="InterPro"/>
</dbReference>
<dbReference type="RefSeq" id="XP_033352278.1">
    <property type="nucleotide sequence ID" value="XM_033496387.1"/>
</dbReference>
<reference evidence="12" key="1">
    <citation type="submission" date="2025-08" db="UniProtKB">
        <authorList>
            <consortium name="RefSeq"/>
        </authorList>
    </citation>
    <scope>IDENTIFICATION</scope>
    <source>
        <tissue evidence="12">Muscle</tissue>
    </source>
</reference>
<keyword evidence="5" id="KW-0143">Chaperone</keyword>
<dbReference type="GO" id="GO:0005737">
    <property type="term" value="C:cytoplasm"/>
    <property type="evidence" value="ECO:0007669"/>
    <property type="project" value="UniProtKB-SubCell"/>
</dbReference>
<feature type="domain" description="Cdc37 C-terminal" evidence="8">
    <location>
        <begin position="288"/>
        <end position="367"/>
    </location>
</feature>
<dbReference type="GO" id="GO:0050821">
    <property type="term" value="P:protein stabilization"/>
    <property type="evidence" value="ECO:0007669"/>
    <property type="project" value="TreeGrafter"/>
</dbReference>
<dbReference type="InterPro" id="IPR013855">
    <property type="entry name" value="Cdc37_N_dom"/>
</dbReference>
<accession>A0A6J3KGL6</accession>
<evidence type="ECO:0000256" key="6">
    <source>
        <dbReference type="ARBA" id="ARBA00031396"/>
    </source>
</evidence>
<gene>
    <name evidence="12" type="primary">LOC117234822</name>
</gene>
<feature type="domain" description="Cdc37 Hsp90 binding" evidence="9">
    <location>
        <begin position="129"/>
        <end position="284"/>
    </location>
</feature>
<proteinExistence type="inferred from homology"/>
<dbReference type="GeneID" id="117234822"/>
<dbReference type="SMART" id="SM01070">
    <property type="entry name" value="CDC37_M"/>
    <property type="match status" value="1"/>
</dbReference>
<evidence type="ECO:0000259" key="9">
    <source>
        <dbReference type="SMART" id="SM01070"/>
    </source>
</evidence>
<dbReference type="InterPro" id="IPR013874">
    <property type="entry name" value="Cdc37_Hsp90-bd"/>
</dbReference>
<dbReference type="GO" id="GO:0031072">
    <property type="term" value="F:heat shock protein binding"/>
    <property type="evidence" value="ECO:0007669"/>
    <property type="project" value="TreeGrafter"/>
</dbReference>
<keyword evidence="4" id="KW-0963">Cytoplasm</keyword>
<dbReference type="Pfam" id="PF03234">
    <property type="entry name" value="CDC37_N"/>
    <property type="match status" value="1"/>
</dbReference>
<dbReference type="GO" id="GO:0051087">
    <property type="term" value="F:protein-folding chaperone binding"/>
    <property type="evidence" value="ECO:0007669"/>
    <property type="project" value="TreeGrafter"/>
</dbReference>
<feature type="region of interest" description="Disordered" evidence="7">
    <location>
        <begin position="1"/>
        <end position="26"/>
    </location>
</feature>
<dbReference type="PANTHER" id="PTHR12800:SF4">
    <property type="entry name" value="HSP90 CO-CHAPERONE CDC37"/>
    <property type="match status" value="1"/>
</dbReference>
<dbReference type="Pfam" id="PF08565">
    <property type="entry name" value="CDC37_M"/>
    <property type="match status" value="1"/>
</dbReference>
<feature type="compositionally biased region" description="Basic and acidic residues" evidence="7">
    <location>
        <begin position="134"/>
        <end position="146"/>
    </location>
</feature>
<dbReference type="SUPFAM" id="SSF101391">
    <property type="entry name" value="Hsp90 co-chaperone CDC37"/>
    <property type="match status" value="1"/>
</dbReference>
<dbReference type="PANTHER" id="PTHR12800">
    <property type="entry name" value="CDC37-RELATED"/>
    <property type="match status" value="1"/>
</dbReference>
<evidence type="ECO:0000313" key="12">
    <source>
        <dbReference type="RefSeq" id="XP_033352278.1"/>
    </source>
</evidence>
<evidence type="ECO:0000313" key="11">
    <source>
        <dbReference type="Proteomes" id="UP000504631"/>
    </source>
</evidence>
<dbReference type="InterPro" id="IPR038189">
    <property type="entry name" value="Cdc37_Hsp90-bd_sf"/>
</dbReference>
<sequence>MVDYSKWKDIEISDDEDDTHPNIDTPSLFRWRHQARVERMEERRREQEEHQRKKTETRQKMKETEEKIKKLENEQKEADLTELKKILQDLEKEDLKIKEREEEIKKKEKLTPWNVDTIGQDGFTKTVINKRSPRKGDDNGLSDEEKEKKMKEFAKENEKKLKEFGMLGRYEDSKKFLQDNPQLVCENTANYLVIWCINLEIEEKHDLMEHVAHQCICMQYILELSKQLDVDPRACVGSFFSRIQNAELEHRNSFEDELRAFKERIRKRAVEKVADALKEAEEEEKKARRGPGGLDPLEVFESLPEPLQKCFETQDHALLQETLAVMPRKEAFYHMKRCVDSGLWLPDAIAKELIEAGVTADDAEAKELIEGGVAADNAEAKDLIEEGVTADDVEETSAANPE</sequence>
<evidence type="ECO:0000256" key="4">
    <source>
        <dbReference type="ARBA" id="ARBA00022490"/>
    </source>
</evidence>
<feature type="region of interest" description="Disordered" evidence="7">
    <location>
        <begin position="38"/>
        <end position="70"/>
    </location>
</feature>
<evidence type="ECO:0000259" key="8">
    <source>
        <dbReference type="SMART" id="SM01069"/>
    </source>
</evidence>
<evidence type="ECO:0000256" key="2">
    <source>
        <dbReference type="ARBA" id="ARBA00006222"/>
    </source>
</evidence>
<name>A0A6J3KGL6_9HYME</name>
<evidence type="ECO:0000256" key="3">
    <source>
        <dbReference type="ARBA" id="ARBA00020496"/>
    </source>
</evidence>
<dbReference type="InterPro" id="IPR004918">
    <property type="entry name" value="Cdc37"/>
</dbReference>
<dbReference type="FunFam" id="1.20.58.610:FF:000001">
    <property type="entry name" value="Hsp90 co-chaperone Cdc37-like 1"/>
    <property type="match status" value="1"/>
</dbReference>
<feature type="compositionally biased region" description="Basic and acidic residues" evidence="7">
    <location>
        <begin position="1"/>
        <end position="11"/>
    </location>
</feature>
<dbReference type="GO" id="GO:0006457">
    <property type="term" value="P:protein folding"/>
    <property type="evidence" value="ECO:0007669"/>
    <property type="project" value="TreeGrafter"/>
</dbReference>
<feature type="region of interest" description="Disordered" evidence="7">
    <location>
        <begin position="127"/>
        <end position="146"/>
    </location>
</feature>
<dbReference type="AlphaFoldDB" id="A0A6J3KGL6"/>
<evidence type="ECO:0000256" key="5">
    <source>
        <dbReference type="ARBA" id="ARBA00023186"/>
    </source>
</evidence>
<keyword evidence="11" id="KW-1185">Reference proteome</keyword>
<dbReference type="SMART" id="SM01069">
    <property type="entry name" value="CDC37_C"/>
    <property type="match status" value="1"/>
</dbReference>
<dbReference type="GO" id="GO:0051082">
    <property type="term" value="F:unfolded protein binding"/>
    <property type="evidence" value="ECO:0007669"/>
    <property type="project" value="TreeGrafter"/>
</dbReference>
<dbReference type="InterPro" id="IPR013873">
    <property type="entry name" value="Cdc37_C"/>
</dbReference>
<comment type="subcellular location">
    <subcellularLocation>
        <location evidence="1">Cytoplasm</location>
    </subcellularLocation>
</comment>
<comment type="similarity">
    <text evidence="2">Belongs to the CDC37 family.</text>
</comment>
<dbReference type="Pfam" id="PF08564">
    <property type="entry name" value="CDC37_C"/>
    <property type="match status" value="1"/>
</dbReference>
<evidence type="ECO:0000256" key="1">
    <source>
        <dbReference type="ARBA" id="ARBA00004496"/>
    </source>
</evidence>
<dbReference type="KEGG" id="bvk:117234822"/>
<evidence type="ECO:0000256" key="7">
    <source>
        <dbReference type="SAM" id="MobiDB-lite"/>
    </source>
</evidence>
<protein>
    <recommendedName>
        <fullName evidence="3">Hsp90 co-chaperone Cdc37</fullName>
    </recommendedName>
    <alternativeName>
        <fullName evidence="6">Hsp90 chaperone protein kinase-targeting subunit</fullName>
    </alternativeName>
</protein>
<dbReference type="Gene3D" id="6.10.140.250">
    <property type="match status" value="1"/>
</dbReference>
<feature type="domain" description="Cdc37 N-terminal" evidence="10">
    <location>
        <begin position="1"/>
        <end position="126"/>
    </location>
</feature>
<dbReference type="Gene3D" id="1.20.58.610">
    <property type="entry name" value="Cdc37, Hsp90 binding domain"/>
    <property type="match status" value="1"/>
</dbReference>